<dbReference type="InterPro" id="IPR029058">
    <property type="entry name" value="AB_hydrolase_fold"/>
</dbReference>
<feature type="chain" id="PRO_5001961237" evidence="1">
    <location>
        <begin position="27"/>
        <end position="355"/>
    </location>
</feature>
<dbReference type="AlphaFoldDB" id="A0A0A0DAP3"/>
<accession>A0A0A0DAP3</accession>
<evidence type="ECO:0000313" key="2">
    <source>
        <dbReference type="EMBL" id="KGM34953.1"/>
    </source>
</evidence>
<keyword evidence="2" id="KW-0449">Lipoprotein</keyword>
<reference evidence="2 3" key="1">
    <citation type="submission" date="2014-01" db="EMBL/GenBank/DDBJ databases">
        <title>Genome sequence determination for a cystic fibrosis isolate, Inquilinus limosus.</title>
        <authorList>
            <person name="Pino M."/>
            <person name="Di Conza J."/>
            <person name="Gutkind G."/>
        </authorList>
    </citation>
    <scope>NUCLEOTIDE SEQUENCE [LARGE SCALE GENOMIC DNA]</scope>
    <source>
        <strain evidence="2 3">MP06</strain>
    </source>
</reference>
<dbReference type="EMBL" id="JANX01000058">
    <property type="protein sequence ID" value="KGM34953.1"/>
    <property type="molecule type" value="Genomic_DNA"/>
</dbReference>
<dbReference type="PANTHER" id="PTHR35560">
    <property type="entry name" value="BLL0132 PROTEIN"/>
    <property type="match status" value="1"/>
</dbReference>
<dbReference type="Proteomes" id="UP000029995">
    <property type="component" value="Unassembled WGS sequence"/>
</dbReference>
<dbReference type="SUPFAM" id="SSF53474">
    <property type="entry name" value="alpha/beta-Hydrolases"/>
    <property type="match status" value="1"/>
</dbReference>
<comment type="caution">
    <text evidence="2">The sequence shown here is derived from an EMBL/GenBank/DDBJ whole genome shotgun (WGS) entry which is preliminary data.</text>
</comment>
<gene>
    <name evidence="2" type="ORF">P409_07390</name>
</gene>
<organism evidence="2 3">
    <name type="scientific">Inquilinus limosus MP06</name>
    <dbReference type="NCBI Taxonomy" id="1398085"/>
    <lineage>
        <taxon>Bacteria</taxon>
        <taxon>Pseudomonadati</taxon>
        <taxon>Pseudomonadota</taxon>
        <taxon>Alphaproteobacteria</taxon>
        <taxon>Rhodospirillales</taxon>
        <taxon>Rhodospirillaceae</taxon>
        <taxon>Inquilinus</taxon>
    </lineage>
</organism>
<dbReference type="RefSeq" id="WP_034833724.1">
    <property type="nucleotide sequence ID" value="NZ_JANX01000058.1"/>
</dbReference>
<keyword evidence="1" id="KW-0732">Signal</keyword>
<evidence type="ECO:0000256" key="1">
    <source>
        <dbReference type="SAM" id="SignalP"/>
    </source>
</evidence>
<proteinExistence type="predicted"/>
<dbReference type="Gene3D" id="3.40.50.1820">
    <property type="entry name" value="alpha/beta hydrolase"/>
    <property type="match status" value="1"/>
</dbReference>
<feature type="signal peptide" evidence="1">
    <location>
        <begin position="1"/>
        <end position="26"/>
    </location>
</feature>
<protein>
    <submittedName>
        <fullName evidence="2">Lipoprotein</fullName>
    </submittedName>
</protein>
<sequence length="355" mass="37016">MALRYVFGVLAAAAVLVTLSALPLRAGDESSPEKPVKVVADQRLAVTTPAGTGELALYVSRDWSKPQPGVTRAVIVIHGRLRNADVYNASGEKALAAAGEAGTAAILVVPQFLSEIDAAGHHLPAETLRWGTTGWEGGADAKGPAPISSFAALDAILAKLADRALFPDLKTIVVAGHSGGGQVVQRYAILGRGEAGPIAAGIAVRYVVANPSTYAYFSADRPDGDGGFGPFAGAASCPKFDRWKYGMADLPAYAGSALPAGLEQAYLGRDVTYLLGTADTDPHHPALDKTCMAEAQGPYRLARGEAYVRYLRGRHPGEFRQRLLLVEGVGHDGDRMLTSACGLAALFDRPGCAAP</sequence>
<name>A0A0A0DAP3_9PROT</name>
<evidence type="ECO:0000313" key="3">
    <source>
        <dbReference type="Proteomes" id="UP000029995"/>
    </source>
</evidence>
<dbReference type="PANTHER" id="PTHR35560:SF3">
    <property type="entry name" value="PEPTIDASE S9 PROLYL OLIGOPEPTIDASE CATALYTIC DOMAIN-CONTAINING PROTEIN"/>
    <property type="match status" value="1"/>
</dbReference>